<accession>A0A7J6RS77</accession>
<feature type="non-terminal residue" evidence="12">
    <location>
        <position position="2435"/>
    </location>
</feature>
<feature type="region of interest" description="Disordered" evidence="8">
    <location>
        <begin position="1"/>
        <end position="33"/>
    </location>
</feature>
<dbReference type="Gene3D" id="3.30.420.10">
    <property type="entry name" value="Ribonuclease H-like superfamily/Ribonuclease H"/>
    <property type="match status" value="1"/>
</dbReference>
<feature type="domain" description="Reverse transcriptase" evidence="10">
    <location>
        <begin position="1213"/>
        <end position="1493"/>
    </location>
</feature>
<evidence type="ECO:0000313" key="13">
    <source>
        <dbReference type="Proteomes" id="UP000553632"/>
    </source>
</evidence>
<feature type="domain" description="CCHC-type" evidence="9">
    <location>
        <begin position="911"/>
        <end position="924"/>
    </location>
</feature>
<dbReference type="Gene3D" id="2.40.70.10">
    <property type="entry name" value="Acid Proteases"/>
    <property type="match status" value="2"/>
</dbReference>
<protein>
    <recommendedName>
        <fullName evidence="14">Reverse transcriptase</fullName>
    </recommendedName>
</protein>
<dbReference type="GO" id="GO:0004519">
    <property type="term" value="F:endonuclease activity"/>
    <property type="evidence" value="ECO:0007669"/>
    <property type="project" value="UniProtKB-KW"/>
</dbReference>
<dbReference type="PANTHER" id="PTHR37984">
    <property type="entry name" value="PROTEIN CBG26694"/>
    <property type="match status" value="1"/>
</dbReference>
<feature type="compositionally biased region" description="Acidic residues" evidence="8">
    <location>
        <begin position="1811"/>
        <end position="1827"/>
    </location>
</feature>
<evidence type="ECO:0000256" key="5">
    <source>
        <dbReference type="ARBA" id="ARBA00022801"/>
    </source>
</evidence>
<dbReference type="GO" id="GO:0008270">
    <property type="term" value="F:zinc ion binding"/>
    <property type="evidence" value="ECO:0007669"/>
    <property type="project" value="UniProtKB-KW"/>
</dbReference>
<keyword evidence="2" id="KW-0548">Nucleotidyltransferase</keyword>
<comment type="caution">
    <text evidence="12">The sequence shown here is derived from an EMBL/GenBank/DDBJ whole genome shotgun (WGS) entry which is preliminary data.</text>
</comment>
<evidence type="ECO:0000259" key="11">
    <source>
        <dbReference type="PROSITE" id="PS50994"/>
    </source>
</evidence>
<dbReference type="PROSITE" id="PS50878">
    <property type="entry name" value="RT_POL"/>
    <property type="match status" value="1"/>
</dbReference>
<dbReference type="EMBL" id="JABANO010023622">
    <property type="protein sequence ID" value="KAF4723231.1"/>
    <property type="molecule type" value="Genomic_DNA"/>
</dbReference>
<reference evidence="12 13" key="1">
    <citation type="submission" date="2020-04" db="EMBL/GenBank/DDBJ databases">
        <title>Perkinsus olseni comparative genomics.</title>
        <authorList>
            <person name="Bogema D.R."/>
        </authorList>
    </citation>
    <scope>NUCLEOTIDE SEQUENCE [LARGE SCALE GENOMIC DNA]</scope>
    <source>
        <strain evidence="12 13">ATCC PRA-207</strain>
    </source>
</reference>
<organism evidence="12 13">
    <name type="scientific">Perkinsus olseni</name>
    <name type="common">Perkinsus atlanticus</name>
    <dbReference type="NCBI Taxonomy" id="32597"/>
    <lineage>
        <taxon>Eukaryota</taxon>
        <taxon>Sar</taxon>
        <taxon>Alveolata</taxon>
        <taxon>Perkinsozoa</taxon>
        <taxon>Perkinsea</taxon>
        <taxon>Perkinsida</taxon>
        <taxon>Perkinsidae</taxon>
        <taxon>Perkinsus</taxon>
    </lineage>
</organism>
<dbReference type="SUPFAM" id="SSF57756">
    <property type="entry name" value="Retrovirus zinc finger-like domains"/>
    <property type="match status" value="1"/>
</dbReference>
<keyword evidence="4" id="KW-0255">Endonuclease</keyword>
<keyword evidence="3" id="KW-0540">Nuclease</keyword>
<dbReference type="OMA" id="VAHIKET"/>
<dbReference type="InterPro" id="IPR000477">
    <property type="entry name" value="RT_dom"/>
</dbReference>
<keyword evidence="6" id="KW-0695">RNA-directed DNA polymerase</keyword>
<keyword evidence="7" id="KW-0863">Zinc-finger</keyword>
<dbReference type="Gene3D" id="4.10.60.10">
    <property type="entry name" value="Zinc finger, CCHC-type"/>
    <property type="match status" value="1"/>
</dbReference>
<dbReference type="Pfam" id="PF03732">
    <property type="entry name" value="Retrotrans_gag"/>
    <property type="match status" value="1"/>
</dbReference>
<dbReference type="GO" id="GO:0004190">
    <property type="term" value="F:aspartic-type endopeptidase activity"/>
    <property type="evidence" value="ECO:0007669"/>
    <property type="project" value="InterPro"/>
</dbReference>
<evidence type="ECO:0008006" key="14">
    <source>
        <dbReference type="Google" id="ProtNLM"/>
    </source>
</evidence>
<dbReference type="InterPro" id="IPR001878">
    <property type="entry name" value="Znf_CCHC"/>
</dbReference>
<evidence type="ECO:0000256" key="7">
    <source>
        <dbReference type="PROSITE-ProRule" id="PRU00047"/>
    </source>
</evidence>
<dbReference type="InterPro" id="IPR001584">
    <property type="entry name" value="Integrase_cat-core"/>
</dbReference>
<dbReference type="InterPro" id="IPR043502">
    <property type="entry name" value="DNA/RNA_pol_sf"/>
</dbReference>
<evidence type="ECO:0000256" key="2">
    <source>
        <dbReference type="ARBA" id="ARBA00022695"/>
    </source>
</evidence>
<evidence type="ECO:0000313" key="12">
    <source>
        <dbReference type="EMBL" id="KAF4723231.1"/>
    </source>
</evidence>
<evidence type="ECO:0000256" key="4">
    <source>
        <dbReference type="ARBA" id="ARBA00022759"/>
    </source>
</evidence>
<evidence type="ECO:0000256" key="3">
    <source>
        <dbReference type="ARBA" id="ARBA00022722"/>
    </source>
</evidence>
<keyword evidence="1" id="KW-0808">Transferase</keyword>
<dbReference type="InterPro" id="IPR043128">
    <property type="entry name" value="Rev_trsase/Diguanyl_cyclase"/>
</dbReference>
<sequence>LGDKASKEQAAASGSGSPPTEGTFMVMSGHEGTSGTSLRVVEVSMEGSSGTTRSLELLIDTGSDVTLMSSSLAAILGAKVHPLVGSKALRAAGSYGTISVVGKATVRLSVRDVKGIPHTFSLSVEVADGLNECLANRTTLIGMQTMRKMGGRLDVVKDAFYCGVLHAHWPMKPFSGATVNTVTDGPPERLALPTQAVVDGRLKGSTFPRVTANLKPDAVRPCPRRPYLGSKREMVALSLLVANLAKAGVVEHLTREQVDARGVWISPAFAVPKVDDAQDSEELTADNVEKLYRLVVDERSVNSSVQDLLPNWKTYMRPVEACIYIPSRDIWYASVDVAQAFFNLEYHDDCADLFGFSYYGGGVDGGTPDTLRVTVMMLHVTHVFDVWRPPFNKSARQETAWKYDRRRLHLSAVFYDAFGLFHSVHSDNNTTLGAVPRTPALVAATRLLETAINEESGGSFFGRLGPLGVAFHDAYKEHETVVSYLGEDPLPAIEDHFEAFTTELHQSLAEELCYPYPLGDGGAPEGIWWLLVALKWCVIYTVVELSGKSITGRKELRDSLLVAVDAYRRYVGSLATGVARSPFQGGPREGQVTTGSYPAAAPSQAQAGLVGYPGLARAGDGAAPMVQVSIAPEQSGNAAGVQHGTGNDASLLSGHTSGTEYVSALGAPAGGSRDELFFKGHRRAKQLADVSGIEPFDGSGNDFILFIERITAALRSSPFCSGAARIEFVFLHLRNPALSAIRQSAAAAGVYALPDDLAYAKLIDILRDTYDSPLARKAAMEAWQSLAQRKDETVRSYINRFEEQRTLQEARVGKFDDLTLITKFSNGLTSAVAQAARAIADPLTSLTYHQYVQTVSNYSRSFEDARVGNPQAMLLNPTSTLTESARGKPTGNSRVQVMTATTQRAREKKGCYRCEGLGHMARNCDAAAPKDDAIRCQLCGAKSHTKATCPRKSQASSIRCKRCDKTGHCPGICHGQKRSDIALSGRGDGSREQSVVNNTLETVKNDDRDHSVNFTVMNQACDATYDTVCTTDSQTDSLSKYICTAPKLASVTVGKVPASGCTGNCFRTEALIDTGAGASFVSPSLVDFALKEGILSSNHVKEIPSIRVTYGNGQSALCTQAVDIPIRSFDLEGISAPVDDTLWLPCLIMPSKGRPMIIGRPAMSTLGLDLIFKSGTDIRGVEASSVMPQVGGPATVEASVRTLTFDIRDEENGIKRLYIRAPAFENASVLPFAEKARNRSVTDRMIIYERLKLMEAENKIERVSCSDAAIILEPVLVDKRGGVPDSPPRIFPDPQLAERYRITVDARVVNGLVPVSAGDGIQWVPRNDSAYLTRVDQDSYHQYQATPQEILQTWPTAATAFYGKLDLKDAFSSIGLPEAIRPMFCIRSYAIGQNGSTKIQLWRYLRLPQGWCWSPLYFSRGIQFLLERFSENQPEDVHIRHYQDDLLIGGSSQADVDKCLDELAHFLKSHGFQVNLKKSVRASRTIRFCGYEVTSSTYKPEPSRAELTETLVTQAWKDVTGFIERNRLAQVLKWLKSWAGRFQYLRGWLPPSLMLDLKVMYKCVKEVQKGRTISQPNEELGPSFFRLAQCVLGGNLPALTFGINATASFGSVLLVDANVDGWGAVVFRVEISAKHDDEKAQADDLLTDIPSTFSASAAEAILALRQLPYEQYEEKNALTLIPVSLFGNAWDVQSSRHSSTWRERAAQLLALGEAEPFLQYPTIVIGDNQNVGKEWHDNEVLFNGRWMRLLELRSRLVHHYIWVKRDGLPEMADSIARAMAQVANNGSESDRAHQYQIECYDDEVSPAHTPEDEEDNDVDDANTDTESVDSRTEPANNNEELEKSIGSVLSYLDKFGDSPGELVADLIACQSSDDRTTYLGHTFKDITAHLSAGEGDNQSRRRKRRSLSAVATRFALVHGILCYVVNNEAKICVPWGTSALLKSFLGTTVAPSWRSWVLSRYHDTFYGCHRGSYRLLSAVGLRYWWPSIIRDCYSFARSCLRCQCSKAVIKRHGGELSSTMMRASRPWELLIIDYCGPFEPDEFGRDYCLVCVDAYSRWLRLVPTRGCASSAAASGLWADIISLHGPPSCLHSDRGPSFVAGFLAEVEEQFGVSHTTSASRDPRVQGAAERAVREMKAIMKIVEHQLGTAQGWTTILPVIVMTHNFSPPPFVPAMCDLSPYMLMFGRPAPDIFMGGREMGMEVEAAGDDSTDGVISGTDYAKQINDKLKEVHEAWDLARTMEVSKRADRFRIGAEQYHFGEGDQVLRVTALEKPGGHKAVVTGPFTIKRKAGRNYYEVDGIDTNVPGHQLRPMITDPELRRGLPDDQRPAVILGGKNLIKVPLQELTPGTIIMFEVRSSPTQYYYDLAKVISNFPLDGKVNSKIMYAGPNMRWYDSDTAKDITYDDIVATGLVLTKDNRVPERILKLLAIRNEEEG</sequence>
<dbReference type="GO" id="GO:0015074">
    <property type="term" value="P:DNA integration"/>
    <property type="evidence" value="ECO:0007669"/>
    <property type="project" value="InterPro"/>
</dbReference>
<dbReference type="InterPro" id="IPR001969">
    <property type="entry name" value="Aspartic_peptidase_AS"/>
</dbReference>
<proteinExistence type="predicted"/>
<name>A0A7J6RS77_PEROL</name>
<dbReference type="InterPro" id="IPR041588">
    <property type="entry name" value="Integrase_H2C2"/>
</dbReference>
<dbReference type="InterPro" id="IPR036875">
    <property type="entry name" value="Znf_CCHC_sf"/>
</dbReference>
<dbReference type="PROSITE" id="PS00141">
    <property type="entry name" value="ASP_PROTEASE"/>
    <property type="match status" value="1"/>
</dbReference>
<dbReference type="SMART" id="SM00343">
    <property type="entry name" value="ZnF_C2HC"/>
    <property type="match status" value="2"/>
</dbReference>
<keyword evidence="13" id="KW-1185">Reference proteome</keyword>
<dbReference type="PROSITE" id="PS50158">
    <property type="entry name" value="ZF_CCHC"/>
    <property type="match status" value="1"/>
</dbReference>
<dbReference type="SUPFAM" id="SSF53098">
    <property type="entry name" value="Ribonuclease H-like"/>
    <property type="match status" value="1"/>
</dbReference>
<dbReference type="Gene3D" id="3.30.70.270">
    <property type="match status" value="1"/>
</dbReference>
<dbReference type="Pfam" id="PF17921">
    <property type="entry name" value="Integrase_H2C2"/>
    <property type="match status" value="1"/>
</dbReference>
<feature type="region of interest" description="Disordered" evidence="8">
    <location>
        <begin position="1805"/>
        <end position="1840"/>
    </location>
</feature>
<dbReference type="InterPro" id="IPR050951">
    <property type="entry name" value="Retrovirus_Pol_polyprotein"/>
</dbReference>
<dbReference type="GO" id="GO:0003964">
    <property type="term" value="F:RNA-directed DNA polymerase activity"/>
    <property type="evidence" value="ECO:0007669"/>
    <property type="project" value="UniProtKB-KW"/>
</dbReference>
<dbReference type="PANTHER" id="PTHR37984:SF5">
    <property type="entry name" value="PROTEIN NYNRIN-LIKE"/>
    <property type="match status" value="1"/>
</dbReference>
<dbReference type="InterPro" id="IPR012337">
    <property type="entry name" value="RNaseH-like_sf"/>
</dbReference>
<evidence type="ECO:0000259" key="9">
    <source>
        <dbReference type="PROSITE" id="PS50158"/>
    </source>
</evidence>
<keyword evidence="5" id="KW-0378">Hydrolase</keyword>
<evidence type="ECO:0000256" key="1">
    <source>
        <dbReference type="ARBA" id="ARBA00022679"/>
    </source>
</evidence>
<dbReference type="CDD" id="cd00303">
    <property type="entry name" value="retropepsin_like"/>
    <property type="match status" value="2"/>
</dbReference>
<feature type="non-terminal residue" evidence="12">
    <location>
        <position position="1"/>
    </location>
</feature>
<keyword evidence="7" id="KW-0479">Metal-binding</keyword>
<evidence type="ECO:0000256" key="6">
    <source>
        <dbReference type="ARBA" id="ARBA00022918"/>
    </source>
</evidence>
<keyword evidence="7" id="KW-0862">Zinc</keyword>
<evidence type="ECO:0000259" key="10">
    <source>
        <dbReference type="PROSITE" id="PS50878"/>
    </source>
</evidence>
<dbReference type="Pfam" id="PF00078">
    <property type="entry name" value="RVT_1"/>
    <property type="match status" value="1"/>
</dbReference>
<dbReference type="PROSITE" id="PS50994">
    <property type="entry name" value="INTEGRASE"/>
    <property type="match status" value="1"/>
</dbReference>
<dbReference type="InterPro" id="IPR036397">
    <property type="entry name" value="RNaseH_sf"/>
</dbReference>
<dbReference type="Proteomes" id="UP000553632">
    <property type="component" value="Unassembled WGS sequence"/>
</dbReference>
<feature type="domain" description="Integrase catalytic" evidence="11">
    <location>
        <begin position="2022"/>
        <end position="2187"/>
    </location>
</feature>
<dbReference type="InterPro" id="IPR005162">
    <property type="entry name" value="Retrotrans_gag_dom"/>
</dbReference>
<dbReference type="Gene3D" id="1.10.340.70">
    <property type="match status" value="1"/>
</dbReference>
<evidence type="ECO:0000256" key="8">
    <source>
        <dbReference type="SAM" id="MobiDB-lite"/>
    </source>
</evidence>
<dbReference type="InterPro" id="IPR021109">
    <property type="entry name" value="Peptidase_aspartic_dom_sf"/>
</dbReference>
<gene>
    <name evidence="12" type="ORF">FOZ63_009446</name>
</gene>
<dbReference type="SUPFAM" id="SSF56672">
    <property type="entry name" value="DNA/RNA polymerases"/>
    <property type="match status" value="2"/>
</dbReference>
<dbReference type="GO" id="GO:0006508">
    <property type="term" value="P:proteolysis"/>
    <property type="evidence" value="ECO:0007669"/>
    <property type="project" value="InterPro"/>
</dbReference>
<dbReference type="GO" id="GO:0003676">
    <property type="term" value="F:nucleic acid binding"/>
    <property type="evidence" value="ECO:0007669"/>
    <property type="project" value="InterPro"/>
</dbReference>
<dbReference type="Pfam" id="PF00665">
    <property type="entry name" value="rve"/>
    <property type="match status" value="1"/>
</dbReference>